<keyword evidence="2" id="KW-1185">Reference proteome</keyword>
<protein>
    <submittedName>
        <fullName evidence="1">Uncharacterized protein</fullName>
    </submittedName>
</protein>
<gene>
    <name evidence="1" type="ORF">AVEN_266507_1</name>
</gene>
<dbReference type="EMBL" id="BGPR01002354">
    <property type="protein sequence ID" value="GBM72092.1"/>
    <property type="molecule type" value="Genomic_DNA"/>
</dbReference>
<evidence type="ECO:0000313" key="2">
    <source>
        <dbReference type="Proteomes" id="UP000499080"/>
    </source>
</evidence>
<organism evidence="1 2">
    <name type="scientific">Araneus ventricosus</name>
    <name type="common">Orbweaver spider</name>
    <name type="synonym">Epeira ventricosa</name>
    <dbReference type="NCBI Taxonomy" id="182803"/>
    <lineage>
        <taxon>Eukaryota</taxon>
        <taxon>Metazoa</taxon>
        <taxon>Ecdysozoa</taxon>
        <taxon>Arthropoda</taxon>
        <taxon>Chelicerata</taxon>
        <taxon>Arachnida</taxon>
        <taxon>Araneae</taxon>
        <taxon>Araneomorphae</taxon>
        <taxon>Entelegynae</taxon>
        <taxon>Araneoidea</taxon>
        <taxon>Araneidae</taxon>
        <taxon>Araneus</taxon>
    </lineage>
</organism>
<evidence type="ECO:0000313" key="1">
    <source>
        <dbReference type="EMBL" id="GBM72092.1"/>
    </source>
</evidence>
<dbReference type="AlphaFoldDB" id="A0A4Y2I3R5"/>
<name>A0A4Y2I3R5_ARAVE</name>
<proteinExistence type="predicted"/>
<accession>A0A4Y2I3R5</accession>
<comment type="caution">
    <text evidence="1">The sequence shown here is derived from an EMBL/GenBank/DDBJ whole genome shotgun (WGS) entry which is preliminary data.</text>
</comment>
<dbReference type="Proteomes" id="UP000499080">
    <property type="component" value="Unassembled WGS sequence"/>
</dbReference>
<sequence>MYPNLLAVRGDPLDGWYLSVPSVSIGQYPSHLAGLLKGSSEGGHSLDLALRVFTIPGGRLPAYRFRLASWQMPRLEIPEPVTAIPCRAPWWTMPSDLNLDQCLMDSLSFVVEANSYTLYMLINTPNTFHTVPLRGTSSSGVTGFTTPRYPSVCSPSVFVSP</sequence>
<reference evidence="1 2" key="1">
    <citation type="journal article" date="2019" name="Sci. Rep.">
        <title>Orb-weaving spider Araneus ventricosus genome elucidates the spidroin gene catalogue.</title>
        <authorList>
            <person name="Kono N."/>
            <person name="Nakamura H."/>
            <person name="Ohtoshi R."/>
            <person name="Moran D.A.P."/>
            <person name="Shinohara A."/>
            <person name="Yoshida Y."/>
            <person name="Fujiwara M."/>
            <person name="Mori M."/>
            <person name="Tomita M."/>
            <person name="Arakawa K."/>
        </authorList>
    </citation>
    <scope>NUCLEOTIDE SEQUENCE [LARGE SCALE GENOMIC DNA]</scope>
</reference>